<dbReference type="Gene3D" id="2.170.130.10">
    <property type="entry name" value="TonB-dependent receptor, plug domain"/>
    <property type="match status" value="1"/>
</dbReference>
<evidence type="ECO:0000256" key="10">
    <source>
        <dbReference type="PROSITE-ProRule" id="PRU01360"/>
    </source>
</evidence>
<dbReference type="InterPro" id="IPR008969">
    <property type="entry name" value="CarboxyPept-like_regulatory"/>
</dbReference>
<evidence type="ECO:0000259" key="14">
    <source>
        <dbReference type="Pfam" id="PF07715"/>
    </source>
</evidence>
<evidence type="ECO:0000313" key="17">
    <source>
        <dbReference type="Proteomes" id="UP000266691"/>
    </source>
</evidence>
<keyword evidence="7 10" id="KW-0472">Membrane</keyword>
<keyword evidence="5 12" id="KW-0732">Signal</keyword>
<evidence type="ECO:0000256" key="2">
    <source>
        <dbReference type="ARBA" id="ARBA00022448"/>
    </source>
</evidence>
<dbReference type="Pfam" id="PF00593">
    <property type="entry name" value="TonB_dep_Rec_b-barrel"/>
    <property type="match status" value="1"/>
</dbReference>
<evidence type="ECO:0000256" key="4">
    <source>
        <dbReference type="ARBA" id="ARBA00022692"/>
    </source>
</evidence>
<evidence type="ECO:0000256" key="12">
    <source>
        <dbReference type="SAM" id="SignalP"/>
    </source>
</evidence>
<keyword evidence="2 10" id="KW-0813">Transport</keyword>
<keyword evidence="18" id="KW-1185">Reference proteome</keyword>
<evidence type="ECO:0000313" key="16">
    <source>
        <dbReference type="EMBL" id="TXJ94123.1"/>
    </source>
</evidence>
<dbReference type="GO" id="GO:0009279">
    <property type="term" value="C:cell outer membrane"/>
    <property type="evidence" value="ECO:0007669"/>
    <property type="project" value="UniProtKB-SubCell"/>
</dbReference>
<sequence>MRTKNYWMVLALFLFVFETALAQEKNVSGTVTDQDGLPLPGVSILVVGTSVGTQTDFDGNYSIMASVGNTLRFSYIGQKTVERKVGASAVINVSMEEDAQALEEVVVTALGIKRKPRELSYSVASVDNSALTKTRAVNTVTALAGKVSGMQINTISNGVNPSTRIVLRGNRSLLGNNQALIVIDGFPADRNALDRLNSDDIKEISILKGGNASALYGSDAANGVVIITTKSGTGKASITFTSTAQLDNISFLPELQDEFGVGGFPDGTIRPLENVAWGPRYDGSLVDASEQYEDGRVWKVPYSPIPGNHKSFFQTGSLIRNGFEFSGGNEKSNFLFSIDHSNIEGTVPQDKFNRTNARAKGMYDFGNLQVSSNISFYRSHSNTVGVGGHQARPLYWYLLNTPLHIPINQMKNWRTGEFTRNEVSYYAFYENPWFIIDTQRNKYNNTEMIFISDANYKFTDWLSALVRVGYTKYTYDLKEYHGGLSYSFELPVTYSRIDEFSPSTRDYIYNSSRFNSDFIVTANKDLSDLLNVKANLGHNIRMTDYKVIDITGNNLIIPGFYNVSTRTGELQGSETSQNYRKVGVYGDITLSIGDFLFLNGQGRNDWSSSLSKENRSFFYPGGGISFVPTDAFKGLKGTLQYLKASFSISKTGNDPGPYSNSTTFSAPAGFPFGSTAGLTLSGTDRDPNLKPEFTKSMEAGIEFGIFKDDRLSGSFSVYQTNTTDQIVPIDVSTTSGASRLYTNLGELQNQGVEIDLKGTILKSEDFSWNLGVNYSLMKSEVLSLTEGVDEVVVGGPYSDNIAYGAVIVAQKGQPYPLIKTTDYERDDLGRVIVDEDGDPTPSSNLVVQGKTTPDYIVGLNNTINYKGFTLYAVADYRTGHVFYNNLVDALEFTGLTKHSVTSGRQPFVFPNSVYSDGNDGYIENTNRLTSGGGNAFWSTYNNIKSNYVTDATVLKLREVSLSYAFDNKLANKLGIQDLNVGIYGRNLYMWRPADNVYTDPEFNYNSGNAVGFGTQNQTAPVRQFGMTLTAKF</sequence>
<reference evidence="16 18" key="2">
    <citation type="submission" date="2019-07" db="EMBL/GenBank/DDBJ databases">
        <title>Draft genome of two Muricauda strains isolated from deep sea.</title>
        <authorList>
            <person name="Sun C."/>
        </authorList>
    </citation>
    <scope>NUCLEOTIDE SEQUENCE [LARGE SCALE GENOMIC DNA]</scope>
    <source>
        <strain evidence="16 18">72</strain>
    </source>
</reference>
<dbReference type="InterPro" id="IPR036942">
    <property type="entry name" value="Beta-barrel_TonB_sf"/>
</dbReference>
<feature type="chain" id="PRO_5017238600" evidence="12">
    <location>
        <begin position="23"/>
        <end position="1032"/>
    </location>
</feature>
<comment type="subcellular location">
    <subcellularLocation>
        <location evidence="1 10">Cell outer membrane</location>
        <topology evidence="1 10">Multi-pass membrane protein</topology>
    </subcellularLocation>
</comment>
<name>A0A3A1NKB5_9FLAO</name>
<feature type="domain" description="TonB-dependent receptor plug" evidence="14">
    <location>
        <begin position="116"/>
        <end position="224"/>
    </location>
</feature>
<comment type="caution">
    <text evidence="15">The sequence shown here is derived from an EMBL/GenBank/DDBJ whole genome shotgun (WGS) entry which is preliminary data.</text>
</comment>
<dbReference type="GO" id="GO:0044718">
    <property type="term" value="P:siderophore transmembrane transport"/>
    <property type="evidence" value="ECO:0007669"/>
    <property type="project" value="TreeGrafter"/>
</dbReference>
<evidence type="ECO:0000256" key="11">
    <source>
        <dbReference type="RuleBase" id="RU003357"/>
    </source>
</evidence>
<gene>
    <name evidence="15" type="ORF">D2V05_12045</name>
    <name evidence="16" type="ORF">FQ017_11935</name>
</gene>
<dbReference type="AlphaFoldDB" id="A0A3A1NKB5"/>
<dbReference type="NCBIfam" id="TIGR04057">
    <property type="entry name" value="SusC_RagA_signa"/>
    <property type="match status" value="1"/>
</dbReference>
<dbReference type="Proteomes" id="UP000321621">
    <property type="component" value="Unassembled WGS sequence"/>
</dbReference>
<dbReference type="InterPro" id="IPR037066">
    <property type="entry name" value="Plug_dom_sf"/>
</dbReference>
<feature type="domain" description="TonB-dependent receptor-like beta-barrel" evidence="13">
    <location>
        <begin position="425"/>
        <end position="785"/>
    </location>
</feature>
<keyword evidence="6 11" id="KW-0798">TonB box</keyword>
<accession>A0A3A1NKB5</accession>
<dbReference type="InterPro" id="IPR023996">
    <property type="entry name" value="TonB-dep_OMP_SusC/RagA"/>
</dbReference>
<evidence type="ECO:0000256" key="7">
    <source>
        <dbReference type="ARBA" id="ARBA00023136"/>
    </source>
</evidence>
<dbReference type="Gene3D" id="2.60.40.1120">
    <property type="entry name" value="Carboxypeptidase-like, regulatory domain"/>
    <property type="match status" value="1"/>
</dbReference>
<dbReference type="GO" id="GO:0015344">
    <property type="term" value="F:siderophore uptake transmembrane transporter activity"/>
    <property type="evidence" value="ECO:0007669"/>
    <property type="project" value="TreeGrafter"/>
</dbReference>
<dbReference type="Pfam" id="PF07715">
    <property type="entry name" value="Plug"/>
    <property type="match status" value="1"/>
</dbReference>
<dbReference type="Pfam" id="PF13715">
    <property type="entry name" value="CarbopepD_reg_2"/>
    <property type="match status" value="1"/>
</dbReference>
<dbReference type="InterPro" id="IPR023997">
    <property type="entry name" value="TonB-dep_OMP_SusC/RagA_CS"/>
</dbReference>
<keyword evidence="8" id="KW-0675">Receptor</keyword>
<dbReference type="PANTHER" id="PTHR30069">
    <property type="entry name" value="TONB-DEPENDENT OUTER MEMBRANE RECEPTOR"/>
    <property type="match status" value="1"/>
</dbReference>
<dbReference type="SUPFAM" id="SSF49464">
    <property type="entry name" value="Carboxypeptidase regulatory domain-like"/>
    <property type="match status" value="1"/>
</dbReference>
<dbReference type="InterPro" id="IPR012910">
    <property type="entry name" value="Plug_dom"/>
</dbReference>
<dbReference type="Proteomes" id="UP000266691">
    <property type="component" value="Unassembled WGS sequence"/>
</dbReference>
<evidence type="ECO:0000256" key="9">
    <source>
        <dbReference type="ARBA" id="ARBA00023237"/>
    </source>
</evidence>
<dbReference type="SUPFAM" id="SSF56935">
    <property type="entry name" value="Porins"/>
    <property type="match status" value="1"/>
</dbReference>
<evidence type="ECO:0000259" key="13">
    <source>
        <dbReference type="Pfam" id="PF00593"/>
    </source>
</evidence>
<dbReference type="InterPro" id="IPR039426">
    <property type="entry name" value="TonB-dep_rcpt-like"/>
</dbReference>
<evidence type="ECO:0000256" key="8">
    <source>
        <dbReference type="ARBA" id="ARBA00023170"/>
    </source>
</evidence>
<evidence type="ECO:0000256" key="6">
    <source>
        <dbReference type="ARBA" id="ARBA00023077"/>
    </source>
</evidence>
<proteinExistence type="inferred from homology"/>
<dbReference type="NCBIfam" id="TIGR04056">
    <property type="entry name" value="OMP_RagA_SusC"/>
    <property type="match status" value="1"/>
</dbReference>
<evidence type="ECO:0000313" key="18">
    <source>
        <dbReference type="Proteomes" id="UP000321621"/>
    </source>
</evidence>
<reference evidence="15 17" key="1">
    <citation type="submission" date="2018-08" db="EMBL/GenBank/DDBJ databases">
        <title>Proposal of Muricauda 72 sp.nov. and Muricauda NH166 sp.nov., isolated from seawater.</title>
        <authorList>
            <person name="Cheng H."/>
            <person name="Wu Y.-H."/>
            <person name="Guo L.-L."/>
            <person name="Xu X.-W."/>
        </authorList>
    </citation>
    <scope>NUCLEOTIDE SEQUENCE [LARGE SCALE GENOMIC DNA]</scope>
    <source>
        <strain evidence="15 17">72</strain>
    </source>
</reference>
<dbReference type="RefSeq" id="WP_119647897.1">
    <property type="nucleotide sequence ID" value="NZ_QXFI01000026.1"/>
</dbReference>
<evidence type="ECO:0000256" key="5">
    <source>
        <dbReference type="ARBA" id="ARBA00022729"/>
    </source>
</evidence>
<keyword evidence="4 10" id="KW-0812">Transmembrane</keyword>
<dbReference type="OrthoDB" id="9768177at2"/>
<dbReference type="PROSITE" id="PS52016">
    <property type="entry name" value="TONB_DEPENDENT_REC_3"/>
    <property type="match status" value="1"/>
</dbReference>
<dbReference type="EMBL" id="QXFI01000026">
    <property type="protein sequence ID" value="RIV44207.1"/>
    <property type="molecule type" value="Genomic_DNA"/>
</dbReference>
<evidence type="ECO:0000256" key="3">
    <source>
        <dbReference type="ARBA" id="ARBA00022452"/>
    </source>
</evidence>
<organism evidence="15 17">
    <name type="scientific">Flagellimonas pelagia</name>
    <dbReference type="NCBI Taxonomy" id="2306998"/>
    <lineage>
        <taxon>Bacteria</taxon>
        <taxon>Pseudomonadati</taxon>
        <taxon>Bacteroidota</taxon>
        <taxon>Flavobacteriia</taxon>
        <taxon>Flavobacteriales</taxon>
        <taxon>Flavobacteriaceae</taxon>
        <taxon>Flagellimonas</taxon>
    </lineage>
</organism>
<comment type="similarity">
    <text evidence="10 11">Belongs to the TonB-dependent receptor family.</text>
</comment>
<evidence type="ECO:0000313" key="15">
    <source>
        <dbReference type="EMBL" id="RIV44207.1"/>
    </source>
</evidence>
<protein>
    <submittedName>
        <fullName evidence="15">SusC/RagA family TonB-linked outer membrane protein</fullName>
    </submittedName>
</protein>
<evidence type="ECO:0000256" key="1">
    <source>
        <dbReference type="ARBA" id="ARBA00004571"/>
    </source>
</evidence>
<dbReference type="PANTHER" id="PTHR30069:SF29">
    <property type="entry name" value="HEMOGLOBIN AND HEMOGLOBIN-HAPTOGLOBIN-BINDING PROTEIN 1-RELATED"/>
    <property type="match status" value="1"/>
</dbReference>
<keyword evidence="3 10" id="KW-1134">Transmembrane beta strand</keyword>
<dbReference type="EMBL" id="VNWK01000026">
    <property type="protein sequence ID" value="TXJ94123.1"/>
    <property type="molecule type" value="Genomic_DNA"/>
</dbReference>
<keyword evidence="9 10" id="KW-0998">Cell outer membrane</keyword>
<feature type="signal peptide" evidence="12">
    <location>
        <begin position="1"/>
        <end position="22"/>
    </location>
</feature>
<dbReference type="Gene3D" id="2.40.170.20">
    <property type="entry name" value="TonB-dependent receptor, beta-barrel domain"/>
    <property type="match status" value="1"/>
</dbReference>
<dbReference type="InterPro" id="IPR000531">
    <property type="entry name" value="Beta-barrel_TonB"/>
</dbReference>